<name>A0A841BWM4_9ACTN</name>
<feature type="transmembrane region" description="Helical" evidence="1">
    <location>
        <begin position="21"/>
        <end position="45"/>
    </location>
</feature>
<dbReference type="Pfam" id="PF19741">
    <property type="entry name" value="DUF6230"/>
    <property type="match status" value="1"/>
</dbReference>
<evidence type="ECO:0000313" key="2">
    <source>
        <dbReference type="EMBL" id="MBB5871162.1"/>
    </source>
</evidence>
<comment type="caution">
    <text evidence="2">The sequence shown here is derived from an EMBL/GenBank/DDBJ whole genome shotgun (WGS) entry which is preliminary data.</text>
</comment>
<accession>A0A841BWM4</accession>
<evidence type="ECO:0008006" key="4">
    <source>
        <dbReference type="Google" id="ProtNLM"/>
    </source>
</evidence>
<proteinExistence type="predicted"/>
<dbReference type="InterPro" id="IPR046198">
    <property type="entry name" value="DUF6230"/>
</dbReference>
<keyword evidence="3" id="KW-1185">Reference proteome</keyword>
<protein>
    <recommendedName>
        <fullName evidence="4">Cholesterol esterase</fullName>
    </recommendedName>
</protein>
<dbReference type="AlphaFoldDB" id="A0A841BWM4"/>
<dbReference type="Proteomes" id="UP000587527">
    <property type="component" value="Unassembled WGS sequence"/>
</dbReference>
<evidence type="ECO:0000256" key="1">
    <source>
        <dbReference type="SAM" id="Phobius"/>
    </source>
</evidence>
<dbReference type="RefSeq" id="WP_184839037.1">
    <property type="nucleotide sequence ID" value="NZ_JACHMN010000002.1"/>
</dbReference>
<evidence type="ECO:0000313" key="3">
    <source>
        <dbReference type="Proteomes" id="UP000587527"/>
    </source>
</evidence>
<keyword evidence="1" id="KW-0472">Membrane</keyword>
<keyword evidence="1" id="KW-1133">Transmembrane helix</keyword>
<sequence length="209" mass="21481">MQDSKGDLVQGRTRWRRFAAVVVPATVAVGGLLAGVANGAVPVAVNVSGSSFKISATKLHAEGFAQYGSAVVKPDGTKIPVAAASINHADITNLCQSVKFPGLPLTMVIRAGREAGKPATADNLIIGMDYLVADATFHNIDIGVDAGKLSKGADGDHGSTEGFGQQADSADLNNVKQRAFSTHAGTFKLVGLSMSVQPGTECFADSDLN</sequence>
<dbReference type="EMBL" id="JACHMN010000002">
    <property type="protein sequence ID" value="MBB5871162.1"/>
    <property type="molecule type" value="Genomic_DNA"/>
</dbReference>
<organism evidence="2 3">
    <name type="scientific">Allocatelliglobosispora scoriae</name>
    <dbReference type="NCBI Taxonomy" id="643052"/>
    <lineage>
        <taxon>Bacteria</taxon>
        <taxon>Bacillati</taxon>
        <taxon>Actinomycetota</taxon>
        <taxon>Actinomycetes</taxon>
        <taxon>Micromonosporales</taxon>
        <taxon>Micromonosporaceae</taxon>
        <taxon>Allocatelliglobosispora</taxon>
    </lineage>
</organism>
<gene>
    <name evidence="2" type="ORF">F4553_004541</name>
</gene>
<keyword evidence="1" id="KW-0812">Transmembrane</keyword>
<reference evidence="2 3" key="1">
    <citation type="submission" date="2020-08" db="EMBL/GenBank/DDBJ databases">
        <title>Sequencing the genomes of 1000 actinobacteria strains.</title>
        <authorList>
            <person name="Klenk H.-P."/>
        </authorList>
    </citation>
    <scope>NUCLEOTIDE SEQUENCE [LARGE SCALE GENOMIC DNA]</scope>
    <source>
        <strain evidence="2 3">DSM 45362</strain>
    </source>
</reference>